<dbReference type="SMART" id="SM00382">
    <property type="entry name" value="AAA"/>
    <property type="match status" value="1"/>
</dbReference>
<dbReference type="CDD" id="cd00009">
    <property type="entry name" value="AAA"/>
    <property type="match status" value="1"/>
</dbReference>
<dbReference type="GO" id="GO:0005524">
    <property type="term" value="F:ATP binding"/>
    <property type="evidence" value="ECO:0007669"/>
    <property type="project" value="UniProtKB-KW"/>
</dbReference>
<dbReference type="RefSeq" id="WP_164452807.1">
    <property type="nucleotide sequence ID" value="NZ_JAAIJQ010000026.1"/>
</dbReference>
<name>A0A6M0K1Y3_9GAMM</name>
<evidence type="ECO:0000256" key="1">
    <source>
        <dbReference type="ARBA" id="ARBA00009417"/>
    </source>
</evidence>
<proteinExistence type="inferred from homology"/>
<comment type="caution">
    <text evidence="5">The sequence shown here is derived from an EMBL/GenBank/DDBJ whole genome shotgun (WGS) entry which is preliminary data.</text>
</comment>
<dbReference type="InterPro" id="IPR013615">
    <property type="entry name" value="CbbQ_C"/>
</dbReference>
<evidence type="ECO:0000256" key="3">
    <source>
        <dbReference type="ARBA" id="ARBA00022840"/>
    </source>
</evidence>
<dbReference type="Gene3D" id="3.40.50.300">
    <property type="entry name" value="P-loop containing nucleotide triphosphate hydrolases"/>
    <property type="match status" value="1"/>
</dbReference>
<comment type="similarity">
    <text evidence="1">Belongs to the CbbQ/NirQ/NorQ/GpvN family.</text>
</comment>
<keyword evidence="6" id="KW-1185">Reference proteome</keyword>
<protein>
    <submittedName>
        <fullName evidence="5">AAA domain-containing protein</fullName>
    </submittedName>
</protein>
<dbReference type="InterPro" id="IPR050764">
    <property type="entry name" value="CbbQ/NirQ/NorQ/GpvN"/>
</dbReference>
<dbReference type="Pfam" id="PF08406">
    <property type="entry name" value="CbbQ_C"/>
    <property type="match status" value="1"/>
</dbReference>
<keyword evidence="3" id="KW-0067">ATP-binding</keyword>
<evidence type="ECO:0000313" key="5">
    <source>
        <dbReference type="EMBL" id="NEV62335.1"/>
    </source>
</evidence>
<keyword evidence="2" id="KW-0547">Nucleotide-binding</keyword>
<dbReference type="InterPro" id="IPR027417">
    <property type="entry name" value="P-loop_NTPase"/>
</dbReference>
<feature type="domain" description="AAA+ ATPase" evidence="4">
    <location>
        <begin position="57"/>
        <end position="211"/>
    </location>
</feature>
<dbReference type="PANTHER" id="PTHR42759">
    <property type="entry name" value="MOXR FAMILY PROTEIN"/>
    <property type="match status" value="1"/>
</dbReference>
<dbReference type="GO" id="GO:0016887">
    <property type="term" value="F:ATP hydrolysis activity"/>
    <property type="evidence" value="ECO:0007669"/>
    <property type="project" value="InterPro"/>
</dbReference>
<evidence type="ECO:0000259" key="4">
    <source>
        <dbReference type="SMART" id="SM00382"/>
    </source>
</evidence>
<accession>A0A6M0K1Y3</accession>
<gene>
    <name evidence="5" type="ORF">G3446_10605</name>
</gene>
<dbReference type="AlphaFoldDB" id="A0A6M0K1Y3"/>
<dbReference type="PANTHER" id="PTHR42759:SF1">
    <property type="entry name" value="MAGNESIUM-CHELATASE SUBUNIT CHLD"/>
    <property type="match status" value="1"/>
</dbReference>
<dbReference type="SUPFAM" id="SSF52540">
    <property type="entry name" value="P-loop containing nucleoside triphosphate hydrolases"/>
    <property type="match status" value="1"/>
</dbReference>
<organism evidence="5 6">
    <name type="scientific">Thiorhodococcus minor</name>
    <dbReference type="NCBI Taxonomy" id="57489"/>
    <lineage>
        <taxon>Bacteria</taxon>
        <taxon>Pseudomonadati</taxon>
        <taxon>Pseudomonadota</taxon>
        <taxon>Gammaproteobacteria</taxon>
        <taxon>Chromatiales</taxon>
        <taxon>Chromatiaceae</taxon>
        <taxon>Thiorhodococcus</taxon>
    </lineage>
</organism>
<evidence type="ECO:0000313" key="6">
    <source>
        <dbReference type="Proteomes" id="UP000483379"/>
    </source>
</evidence>
<reference evidence="5 6" key="1">
    <citation type="submission" date="2020-02" db="EMBL/GenBank/DDBJ databases">
        <title>Genome sequences of Thiorhodococcus mannitoliphagus and Thiorhodococcus minor, purple sulfur photosynthetic bacteria in the gammaproteobacterial family, Chromatiaceae.</title>
        <authorList>
            <person name="Aviles F.A."/>
            <person name="Meyer T.E."/>
            <person name="Kyndt J.A."/>
        </authorList>
    </citation>
    <scope>NUCLEOTIDE SEQUENCE [LARGE SCALE GENOMIC DNA]</scope>
    <source>
        <strain evidence="5 6">DSM 11518</strain>
    </source>
</reference>
<dbReference type="Pfam" id="PF07728">
    <property type="entry name" value="AAA_5"/>
    <property type="match status" value="1"/>
</dbReference>
<sequence>MRTTQSFNIAQTFKVGAPAGLTIEGFADDGHPQIPVLTPYVFRQGLSSVLAFLRQTGGDAFLLTGPTGSGKTSLICQVAARLNWPVQSVACHGRMELSDLVGQFVLCEGSTRFVHGPLAIAMREGHLLIVNEIDLMDPAELAGLNDVIEGQPLVIAQNGGEVIRPNPRFRVFATGNSAGAGDPTGLYQGVLRQNLALLDRFRVLQVGYLPPDVELGVLETSAPGLPREVASLMITVANEIRRLFLGEGEQGAELTVTLSTRTLVRWARLALTFRGAPQPIAYALEQALTARAELEQREAIHRLAADVMGDLWSGGSAP</sequence>
<dbReference type="EMBL" id="JAAIJQ010000026">
    <property type="protein sequence ID" value="NEV62335.1"/>
    <property type="molecule type" value="Genomic_DNA"/>
</dbReference>
<dbReference type="InterPro" id="IPR011704">
    <property type="entry name" value="ATPase_dyneun-rel_AAA"/>
</dbReference>
<evidence type="ECO:0000256" key="2">
    <source>
        <dbReference type="ARBA" id="ARBA00022741"/>
    </source>
</evidence>
<dbReference type="InterPro" id="IPR003593">
    <property type="entry name" value="AAA+_ATPase"/>
</dbReference>
<dbReference type="Proteomes" id="UP000483379">
    <property type="component" value="Unassembled WGS sequence"/>
</dbReference>